<comment type="similarity">
    <text evidence="5">Belongs to the FMN-dependent alpha-hydroxy acid dehydrogenase family.</text>
</comment>
<keyword evidence="2 7" id="KW-0285">Flavoprotein</keyword>
<evidence type="ECO:0000256" key="2">
    <source>
        <dbReference type="ARBA" id="ARBA00022630"/>
    </source>
</evidence>
<sequence>MDLNTLRETARAKLKGYCRVCSFCNGIACRGEVPGMGGVGSGSSFKANVEALAHHLLNMRTIHEVRDPRTNLTLFGCELDMPVMAAPMTGSTYNMGGAISEEDLATSLLMGSLQAGVMGMIGDGADPTMYASGLAAIRGTKGRGIAIIKPRGQKEIIARIQEAEAAGAAAVGVDIDGAGLITMSLKGQPVGPKSLRELREIIQATSLPFIIKGIMTPVEAEMAVEAGAAGIVVSNHGGRVLDSTPGVAEVLPWIAEKVRNHTVVLADGGVRNGADVLKLLALGAQAVLVGRPLAIGAVGGGPEGVALLLNNMRTELIQSMLLTATADVRHVDRKILFLRQASALG</sequence>
<feature type="active site" description="Proton acceptor" evidence="6">
    <location>
        <position position="236"/>
    </location>
</feature>
<proteinExistence type="inferred from homology"/>
<evidence type="ECO:0000256" key="3">
    <source>
        <dbReference type="ARBA" id="ARBA00022643"/>
    </source>
</evidence>
<feature type="binding site" evidence="7">
    <location>
        <position position="236"/>
    </location>
    <ligand>
        <name>FMN</name>
        <dbReference type="ChEBI" id="CHEBI:58210"/>
    </ligand>
</feature>
<evidence type="ECO:0000313" key="9">
    <source>
        <dbReference type="EMBL" id="AGW13261.1"/>
    </source>
</evidence>
<dbReference type="PANTHER" id="PTHR10578:SF107">
    <property type="entry name" value="2-HYDROXYACID OXIDASE 1"/>
    <property type="match status" value="1"/>
</dbReference>
<evidence type="ECO:0000313" key="10">
    <source>
        <dbReference type="Proteomes" id="UP000016587"/>
    </source>
</evidence>
<evidence type="ECO:0000256" key="1">
    <source>
        <dbReference type="ARBA" id="ARBA00001917"/>
    </source>
</evidence>
<feature type="binding site" evidence="7">
    <location>
        <position position="212"/>
    </location>
    <ligand>
        <name>FMN</name>
        <dbReference type="ChEBI" id="CHEBI:58210"/>
    </ligand>
</feature>
<dbReference type="OrthoDB" id="9770452at2"/>
<dbReference type="PIRSF" id="PIRSF000138">
    <property type="entry name" value="Al-hdrx_acd_dh"/>
    <property type="match status" value="1"/>
</dbReference>
<evidence type="ECO:0000256" key="5">
    <source>
        <dbReference type="ARBA" id="ARBA00024042"/>
    </source>
</evidence>
<evidence type="ECO:0000256" key="7">
    <source>
        <dbReference type="PIRSR" id="PIRSR000138-2"/>
    </source>
</evidence>
<dbReference type="eggNOG" id="COG1304">
    <property type="taxonomic scope" value="Bacteria"/>
</dbReference>
<reference evidence="9 10" key="1">
    <citation type="journal article" date="2013" name="J. Bacteriol.">
        <title>Roles of HynAB and Ech, the only two hydrogenases found in the model sulfate reducer Desulfovibrio gigas.</title>
        <authorList>
            <person name="Morais-Silva F.O."/>
            <person name="Santos C.I."/>
            <person name="Rodrigues R."/>
            <person name="Pereira I.A."/>
            <person name="Rodrigues-Pousada C."/>
        </authorList>
    </citation>
    <scope>NUCLEOTIDE SEQUENCE [LARGE SCALE GENOMIC DNA]</scope>
    <source>
        <strain evidence="10">ATCC 19364 / DSM 1382 / NCIMB 9332 / VKM B-1759</strain>
    </source>
</reference>
<dbReference type="InterPro" id="IPR013785">
    <property type="entry name" value="Aldolase_TIM"/>
</dbReference>
<feature type="binding site" evidence="7">
    <location>
        <begin position="290"/>
        <end position="291"/>
    </location>
    <ligand>
        <name>FMN</name>
        <dbReference type="ChEBI" id="CHEBI:58210"/>
    </ligand>
</feature>
<feature type="binding site" evidence="7">
    <location>
        <begin position="267"/>
        <end position="271"/>
    </location>
    <ligand>
        <name>FMN</name>
        <dbReference type="ChEBI" id="CHEBI:58210"/>
    </ligand>
</feature>
<dbReference type="Gene3D" id="3.20.20.70">
    <property type="entry name" value="Aldolase class I"/>
    <property type="match status" value="1"/>
</dbReference>
<feature type="domain" description="FMN hydroxy acid dehydrogenase" evidence="8">
    <location>
        <begin position="37"/>
        <end position="341"/>
    </location>
</feature>
<reference evidence="10" key="2">
    <citation type="submission" date="2013-07" db="EMBL/GenBank/DDBJ databases">
        <authorList>
            <person name="Morais-Silva F.O."/>
            <person name="Rezende A.M."/>
            <person name="Pimentel C."/>
            <person name="Resende D.M."/>
            <person name="Santos C.I."/>
            <person name="Clemente C."/>
            <person name="de Oliveira L.M."/>
            <person name="da Silva S.M."/>
            <person name="Costa D.A."/>
            <person name="Varela-Raposo A."/>
            <person name="Horacio E.C.A."/>
            <person name="Matos M."/>
            <person name="Flores O."/>
            <person name="Ruiz J.C."/>
            <person name="Rodrigues-Pousada C."/>
        </authorList>
    </citation>
    <scope>NUCLEOTIDE SEQUENCE [LARGE SCALE GENOMIC DNA]</scope>
    <source>
        <strain evidence="10">ATCC 19364 / DSM 1382 / NCIMB 9332 / VKM B-1759</strain>
    </source>
</reference>
<feature type="binding site" evidence="7">
    <location>
        <position position="234"/>
    </location>
    <ligand>
        <name>FMN</name>
        <dbReference type="ChEBI" id="CHEBI:58210"/>
    </ligand>
</feature>
<dbReference type="PANTHER" id="PTHR10578">
    <property type="entry name" value="S -2-HYDROXY-ACID OXIDASE-RELATED"/>
    <property type="match status" value="1"/>
</dbReference>
<gene>
    <name evidence="9" type="ORF">DGI_1415</name>
</gene>
<keyword evidence="3 7" id="KW-0288">FMN</keyword>
<dbReference type="RefSeq" id="WP_021760060.1">
    <property type="nucleotide sequence ID" value="NC_022444.1"/>
</dbReference>
<dbReference type="SUPFAM" id="SSF51395">
    <property type="entry name" value="FMN-linked oxidoreductases"/>
    <property type="match status" value="1"/>
</dbReference>
<dbReference type="InterPro" id="IPR012133">
    <property type="entry name" value="Alpha-hydoxy_acid_DH_FMN"/>
</dbReference>
<dbReference type="Pfam" id="PF01070">
    <property type="entry name" value="FMN_dh"/>
    <property type="match status" value="2"/>
</dbReference>
<evidence type="ECO:0000259" key="8">
    <source>
        <dbReference type="PROSITE" id="PS51349"/>
    </source>
</evidence>
<feature type="binding site" evidence="7">
    <location>
        <position position="239"/>
    </location>
    <ligand>
        <name>glyoxylate</name>
        <dbReference type="ChEBI" id="CHEBI:36655"/>
    </ligand>
</feature>
<keyword evidence="10" id="KW-1185">Reference proteome</keyword>
<evidence type="ECO:0000256" key="6">
    <source>
        <dbReference type="PIRSR" id="PIRSR000138-1"/>
    </source>
</evidence>
<dbReference type="GO" id="GO:0016491">
    <property type="term" value="F:oxidoreductase activity"/>
    <property type="evidence" value="ECO:0007669"/>
    <property type="project" value="UniProtKB-KW"/>
</dbReference>
<dbReference type="InterPro" id="IPR000262">
    <property type="entry name" value="FMN-dep_DH"/>
</dbReference>
<dbReference type="EMBL" id="CP006585">
    <property type="protein sequence ID" value="AGW13261.1"/>
    <property type="molecule type" value="Genomic_DNA"/>
</dbReference>
<dbReference type="STRING" id="1121448.DGI_1415"/>
<name>T2GAW2_MEGG1</name>
<dbReference type="AlphaFoldDB" id="T2GAW2"/>
<dbReference type="GO" id="GO:0010181">
    <property type="term" value="F:FMN binding"/>
    <property type="evidence" value="ECO:0007669"/>
    <property type="project" value="InterPro"/>
</dbReference>
<evidence type="ECO:0000256" key="4">
    <source>
        <dbReference type="ARBA" id="ARBA00023002"/>
    </source>
</evidence>
<keyword evidence="4" id="KW-0560">Oxidoreductase</keyword>
<dbReference type="KEGG" id="dgg:DGI_1415"/>
<accession>T2GAW2</accession>
<dbReference type="Proteomes" id="UP000016587">
    <property type="component" value="Chromosome"/>
</dbReference>
<dbReference type="HOGENOM" id="CLU_020639_6_0_7"/>
<comment type="cofactor">
    <cofactor evidence="1">
        <name>FMN</name>
        <dbReference type="ChEBI" id="CHEBI:58210"/>
    </cofactor>
</comment>
<dbReference type="PATRIC" id="fig|1121448.10.peg.1411"/>
<organism evidence="9 10">
    <name type="scientific">Megalodesulfovibrio gigas (strain ATCC 19364 / DSM 1382 / NCIMB 9332 / VKM B-1759)</name>
    <name type="common">Desulfovibrio gigas</name>
    <dbReference type="NCBI Taxonomy" id="1121448"/>
    <lineage>
        <taxon>Bacteria</taxon>
        <taxon>Pseudomonadati</taxon>
        <taxon>Thermodesulfobacteriota</taxon>
        <taxon>Desulfovibrionia</taxon>
        <taxon>Desulfovibrionales</taxon>
        <taxon>Desulfovibrionaceae</taxon>
        <taxon>Megalodesulfovibrio</taxon>
    </lineage>
</organism>
<dbReference type="PROSITE" id="PS51349">
    <property type="entry name" value="FMN_HYDROXY_ACID_DH_2"/>
    <property type="match status" value="1"/>
</dbReference>
<protein>
    <submittedName>
        <fullName evidence="9">Putative FMN-dependent alpha-hydroxy acid dehydrogenase</fullName>
    </submittedName>
</protein>
<dbReference type="InterPro" id="IPR037396">
    <property type="entry name" value="FMN_HAD"/>
</dbReference>